<feature type="signal peptide" evidence="1">
    <location>
        <begin position="1"/>
        <end position="20"/>
    </location>
</feature>
<accession>L7U4P6</accession>
<dbReference type="AlphaFoldDB" id="L7U4P6"/>
<dbReference type="PATRIC" id="fig|1278073.3.peg.2521"/>
<dbReference type="Proteomes" id="UP000011131">
    <property type="component" value="Chromosome"/>
</dbReference>
<reference evidence="2 3" key="1">
    <citation type="journal article" date="2013" name="Genome Announc.">
        <title>Complete genome sequence of Myxococcus stipitatus strain DSM 14675, a fruiting myxobacterium.</title>
        <authorList>
            <person name="Huntley S."/>
            <person name="Kneip S."/>
            <person name="Treuner-Lange A."/>
            <person name="Sogaard-Andersen L."/>
        </authorList>
    </citation>
    <scope>NUCLEOTIDE SEQUENCE [LARGE SCALE GENOMIC DNA]</scope>
    <source>
        <strain evidence="3">DSM 14675 / JCM 12634 / Mx s8</strain>
    </source>
</reference>
<dbReference type="EMBL" id="CP004025">
    <property type="protein sequence ID" value="AGC43801.1"/>
    <property type="molecule type" value="Genomic_DNA"/>
</dbReference>
<feature type="chain" id="PRO_5003983998" description="Lipoprotein" evidence="1">
    <location>
        <begin position="21"/>
        <end position="72"/>
    </location>
</feature>
<evidence type="ECO:0000313" key="2">
    <source>
        <dbReference type="EMBL" id="AGC43801.1"/>
    </source>
</evidence>
<sequence length="72" mass="7348">MKPLAGVLSVLAVVALFVKGFDSNGVMSTAEAAEPATAKTAVVKKTTTNTKTVVAPKTVTTKQATVTKTVVK</sequence>
<proteinExistence type="predicted"/>
<keyword evidence="1" id="KW-0732">Signal</keyword>
<organism evidence="2 3">
    <name type="scientific">Myxococcus stipitatus (strain DSM 14675 / JCM 12634 / Mx s8)</name>
    <dbReference type="NCBI Taxonomy" id="1278073"/>
    <lineage>
        <taxon>Bacteria</taxon>
        <taxon>Pseudomonadati</taxon>
        <taxon>Myxococcota</taxon>
        <taxon>Myxococcia</taxon>
        <taxon>Myxococcales</taxon>
        <taxon>Cystobacterineae</taxon>
        <taxon>Myxococcaceae</taxon>
        <taxon>Myxococcus</taxon>
    </lineage>
</organism>
<protein>
    <recommendedName>
        <fullName evidence="4">Lipoprotein</fullName>
    </recommendedName>
</protein>
<evidence type="ECO:0008006" key="4">
    <source>
        <dbReference type="Google" id="ProtNLM"/>
    </source>
</evidence>
<evidence type="ECO:0000256" key="1">
    <source>
        <dbReference type="SAM" id="SignalP"/>
    </source>
</evidence>
<gene>
    <name evidence="2" type="ordered locus">MYSTI_02485</name>
</gene>
<dbReference type="STRING" id="1278073.MYSTI_02485"/>
<dbReference type="HOGENOM" id="CLU_2718141_0_0_7"/>
<name>L7U4P6_MYXSD</name>
<dbReference type="KEGG" id="msd:MYSTI_02485"/>
<evidence type="ECO:0000313" key="3">
    <source>
        <dbReference type="Proteomes" id="UP000011131"/>
    </source>
</evidence>
<keyword evidence="3" id="KW-1185">Reference proteome</keyword>